<dbReference type="SUPFAM" id="SSF53187">
    <property type="entry name" value="Zn-dependent exopeptidases"/>
    <property type="match status" value="1"/>
</dbReference>
<dbReference type="Gene3D" id="3.30.70.360">
    <property type="match status" value="1"/>
</dbReference>
<evidence type="ECO:0000313" key="3">
    <source>
        <dbReference type="EMBL" id="SFK29159.1"/>
    </source>
</evidence>
<dbReference type="EMBL" id="FOSP01000003">
    <property type="protein sequence ID" value="SFK29159.1"/>
    <property type="molecule type" value="Genomic_DNA"/>
</dbReference>
<dbReference type="OrthoDB" id="9808195at2"/>
<keyword evidence="4" id="KW-1185">Reference proteome</keyword>
<dbReference type="PANTHER" id="PTHR32494">
    <property type="entry name" value="ALLANTOATE DEIMINASE-RELATED"/>
    <property type="match status" value="1"/>
</dbReference>
<dbReference type="STRING" id="52441.SAMN05216302_1003121"/>
<gene>
    <name evidence="3" type="ORF">SAMN05216302_1003121</name>
</gene>
<evidence type="ECO:0000256" key="1">
    <source>
        <dbReference type="ARBA" id="ARBA00006153"/>
    </source>
</evidence>
<proteinExistence type="inferred from homology"/>
<keyword evidence="2" id="KW-0378">Hydrolase</keyword>
<protein>
    <submittedName>
        <fullName evidence="3">Uncharacterized protein</fullName>
    </submittedName>
</protein>
<comment type="similarity">
    <text evidence="1">Belongs to the peptidase M20 family.</text>
</comment>
<dbReference type="AlphaFoldDB" id="A0A1I3YCR3"/>
<reference evidence="4" key="1">
    <citation type="submission" date="2016-10" db="EMBL/GenBank/DDBJ databases">
        <authorList>
            <person name="Varghese N."/>
            <person name="Submissions S."/>
        </authorList>
    </citation>
    <scope>NUCLEOTIDE SEQUENCE [LARGE SCALE GENOMIC DNA]</scope>
    <source>
        <strain evidence="4">Nm69</strain>
    </source>
</reference>
<accession>A0A1I3YCR3</accession>
<dbReference type="SUPFAM" id="SSF55031">
    <property type="entry name" value="Bacterial exopeptidase dimerisation domain"/>
    <property type="match status" value="1"/>
</dbReference>
<dbReference type="RefSeq" id="WP_090697094.1">
    <property type="nucleotide sequence ID" value="NZ_FOSP01000003.1"/>
</dbReference>
<name>A0A1I3YCR3_9PROT</name>
<dbReference type="PANTHER" id="PTHR32494:SF5">
    <property type="entry name" value="ALLANTOATE AMIDOHYDROLASE"/>
    <property type="match status" value="1"/>
</dbReference>
<evidence type="ECO:0000313" key="4">
    <source>
        <dbReference type="Proteomes" id="UP000199533"/>
    </source>
</evidence>
<dbReference type="InterPro" id="IPR036264">
    <property type="entry name" value="Bact_exopeptidase_dim_dom"/>
</dbReference>
<dbReference type="Gene3D" id="3.40.630.10">
    <property type="entry name" value="Zn peptidases"/>
    <property type="match status" value="1"/>
</dbReference>
<dbReference type="InterPro" id="IPR010158">
    <property type="entry name" value="Amidase_Cbmase"/>
</dbReference>
<organism evidence="3 4">
    <name type="scientific">Nitrosomonas aestuarii</name>
    <dbReference type="NCBI Taxonomy" id="52441"/>
    <lineage>
        <taxon>Bacteria</taxon>
        <taxon>Pseudomonadati</taxon>
        <taxon>Pseudomonadota</taxon>
        <taxon>Betaproteobacteria</taxon>
        <taxon>Nitrosomonadales</taxon>
        <taxon>Nitrosomonadaceae</taxon>
        <taxon>Nitrosomonas</taxon>
    </lineage>
</organism>
<dbReference type="Proteomes" id="UP000199533">
    <property type="component" value="Unassembled WGS sequence"/>
</dbReference>
<sequence length="966" mass="107621">MLFYCEPIDGLPAAIAKDASSGLPLLTEQEAIFKIILTYLSLPYSVAEYGCGKKTSLIIKQLIEMKIPGWAIQRGMILERDMSPDALDQVDMHLRPHALRAHNPLAQLGDLLDPQLRKMLSNVVANVHPAQKTIQVGAYALHHEKVIQFVLARSHVFTVLKFWDQVHQRVVERVIDPTLEPAGPFVIEALREKLDASESLLFTAYLLGHFRLRPEYLTQAQRTEVSKKLGSPSRLQDIDLQAHNQLIRSLTGAEPGSIGDPDTWSYVNNFHNEDEQYRNEKLQLTGSGDEFHLHIPALIEARENHHHAISSIRTELDSLADKLQLAQILAGDAFWAEKELEALADCAITIVYFNSLQYLAEQIKNGEDLREHLRTVTANSPLRGIGVRQRRRIDKLGVLATRDDGHIDARALNVQFQKCALETIRQMNKVQLSVFIDQVGNIHGVRLNHTERNALSQKKLNIRNILRHSVNHCSHIDTVNDGGKFDGRLGVTGGIQTAELIADLEEYCDIKIADDDSMVRLAVTAFNNEEMTFTGEGVSMSGSAAVAGHARPESVHNMVNQDCERYGDKLIDCLAVLKIACEDGRINLAHELQGTGQDLINSCYNPTDFFTRHTFERHIEQGPVLDRAGIPIITVGTIMGIHQRDFFFDGLLAEPAALEMNCRLRELTQQTPFLNTRFTVGMIHPIGDSYCHANPGFALRCELEGEKNHAGATATADRRDPGVGIARLARIFRDWIVKNAGYFNELQSVIGDLDIQPGTNRNVIPGQAAVTLAIQAENFTPEFGEEILRILQAAAAGELTAQVPAGGEGITIGRIEPVSFVKNYAQVRLSLDMREANDSVMIKAQEAVDDIVRNLEESFAVKIRHEIKQHLQPSQLLDSGQVLLMERSYGGSHNPNEMEMMVDLTLGNLLAFTVMQDVLQRKDLTGVNLVNITENYMPAKWLSKMDRFVSGALHDTCNIAACVMQK</sequence>
<evidence type="ECO:0000256" key="2">
    <source>
        <dbReference type="ARBA" id="ARBA00022801"/>
    </source>
</evidence>
<dbReference type="GO" id="GO:0016813">
    <property type="term" value="F:hydrolase activity, acting on carbon-nitrogen (but not peptide) bonds, in linear amidines"/>
    <property type="evidence" value="ECO:0007669"/>
    <property type="project" value="InterPro"/>
</dbReference>